<dbReference type="OrthoDB" id="21421at2"/>
<reference evidence="5" key="1">
    <citation type="submission" date="2017-06" db="EMBL/GenBank/DDBJ databases">
        <authorList>
            <person name="Varghese N."/>
            <person name="Submissions S."/>
        </authorList>
    </citation>
    <scope>NUCLEOTIDE SEQUENCE [LARGE SCALE GENOMIC DNA]</scope>
    <source>
        <strain evidence="5">Ca-68</strain>
    </source>
</reference>
<evidence type="ECO:0000256" key="2">
    <source>
        <dbReference type="HAMAP-Rule" id="MF_00612"/>
    </source>
</evidence>
<dbReference type="PANTHER" id="PTHR33747">
    <property type="entry name" value="UPF0225 PROTEIN SCO1677"/>
    <property type="match status" value="1"/>
</dbReference>
<dbReference type="Pfam" id="PF02810">
    <property type="entry name" value="SEC-C"/>
    <property type="match status" value="1"/>
</dbReference>
<dbReference type="Pfam" id="PF17775">
    <property type="entry name" value="YchJ_M-like"/>
    <property type="match status" value="1"/>
</dbReference>
<comment type="similarity">
    <text evidence="1 2">Belongs to the UPF0225 family.</text>
</comment>
<protein>
    <recommendedName>
        <fullName evidence="2">UPF0225 protein SAMN05192560_0563</fullName>
    </recommendedName>
</protein>
<evidence type="ECO:0000256" key="1">
    <source>
        <dbReference type="ARBA" id="ARBA00010839"/>
    </source>
</evidence>
<keyword evidence="5" id="KW-1185">Reference proteome</keyword>
<proteinExistence type="inferred from homology"/>
<name>A0A238YH13_9PROT</name>
<feature type="domain" description="YchJ-like middle NTF2-like" evidence="3">
    <location>
        <begin position="32"/>
        <end position="126"/>
    </location>
</feature>
<dbReference type="Proteomes" id="UP000198305">
    <property type="component" value="Unassembled WGS sequence"/>
</dbReference>
<dbReference type="InterPro" id="IPR048469">
    <property type="entry name" value="YchJ-like_M"/>
</dbReference>
<accession>A0A238YH13</accession>
<sequence length="131" mass="14678">MVATHPTPCPCQSGSDYAQCCARWHQGTSAPTAEALMRSRYAAYALGLKDYLLTSWHSSTRPGILGLATEPPVKWLGLRILRTENVTPEQAIVEFIARYKVNGKAEKLHETSRFVQENGRWFYVDGDFTDA</sequence>
<dbReference type="PANTHER" id="PTHR33747:SF1">
    <property type="entry name" value="ADENYLATE CYCLASE-ASSOCIATED CAP C-TERMINAL DOMAIN-CONTAINING PROTEIN"/>
    <property type="match status" value="1"/>
</dbReference>
<dbReference type="HAMAP" id="MF_00612">
    <property type="entry name" value="UPF0225"/>
    <property type="match status" value="1"/>
</dbReference>
<dbReference type="InterPro" id="IPR004027">
    <property type="entry name" value="SEC_C_motif"/>
</dbReference>
<gene>
    <name evidence="4" type="ORF">SAMN05192560_0563</name>
</gene>
<dbReference type="SUPFAM" id="SSF54427">
    <property type="entry name" value="NTF2-like"/>
    <property type="match status" value="1"/>
</dbReference>
<evidence type="ECO:0000313" key="5">
    <source>
        <dbReference type="Proteomes" id="UP000198305"/>
    </source>
</evidence>
<organism evidence="4 5">
    <name type="scientific">Methylobacillus rhizosphaerae</name>
    <dbReference type="NCBI Taxonomy" id="551994"/>
    <lineage>
        <taxon>Bacteria</taxon>
        <taxon>Pseudomonadati</taxon>
        <taxon>Pseudomonadota</taxon>
        <taxon>Betaproteobacteria</taxon>
        <taxon>Nitrosomonadales</taxon>
        <taxon>Methylophilaceae</taxon>
        <taxon>Methylobacillus</taxon>
    </lineage>
</organism>
<dbReference type="EMBL" id="FZOA01000002">
    <property type="protein sequence ID" value="SNR69903.1"/>
    <property type="molecule type" value="Genomic_DNA"/>
</dbReference>
<dbReference type="AlphaFoldDB" id="A0A238YH13"/>
<dbReference type="Gene3D" id="3.10.450.50">
    <property type="match status" value="1"/>
</dbReference>
<evidence type="ECO:0000313" key="4">
    <source>
        <dbReference type="EMBL" id="SNR69903.1"/>
    </source>
</evidence>
<evidence type="ECO:0000259" key="3">
    <source>
        <dbReference type="Pfam" id="PF17775"/>
    </source>
</evidence>
<dbReference type="InterPro" id="IPR023006">
    <property type="entry name" value="YchJ-like"/>
</dbReference>
<dbReference type="RefSeq" id="WP_089374715.1">
    <property type="nucleotide sequence ID" value="NZ_FZOA01000002.1"/>
</dbReference>
<dbReference type="InterPro" id="IPR032710">
    <property type="entry name" value="NTF2-like_dom_sf"/>
</dbReference>